<keyword evidence="6 12" id="KW-0732">Signal</keyword>
<dbReference type="GO" id="GO:0005886">
    <property type="term" value="C:plasma membrane"/>
    <property type="evidence" value="ECO:0007669"/>
    <property type="project" value="UniProtKB-SubCell"/>
</dbReference>
<feature type="domain" description="Leucine-rich repeat-containing N-terminal plant-type" evidence="13">
    <location>
        <begin position="35"/>
        <end position="73"/>
    </location>
</feature>
<comment type="similarity">
    <text evidence="2">Belongs to the RLP family.</text>
</comment>
<dbReference type="PROSITE" id="PS51257">
    <property type="entry name" value="PROKAR_LIPOPROTEIN"/>
    <property type="match status" value="1"/>
</dbReference>
<keyword evidence="11" id="KW-0325">Glycoprotein</keyword>
<dbReference type="FunFam" id="3.80.10.10:FF:000041">
    <property type="entry name" value="LRR receptor-like serine/threonine-protein kinase ERECTA"/>
    <property type="match status" value="1"/>
</dbReference>
<keyword evidence="4" id="KW-0433">Leucine-rich repeat</keyword>
<dbReference type="InterPro" id="IPR001611">
    <property type="entry name" value="Leu-rich_rpt"/>
</dbReference>
<organism evidence="14 15">
    <name type="scientific">Cucumis sativus</name>
    <name type="common">Cucumber</name>
    <dbReference type="NCBI Taxonomy" id="3659"/>
    <lineage>
        <taxon>Eukaryota</taxon>
        <taxon>Viridiplantae</taxon>
        <taxon>Streptophyta</taxon>
        <taxon>Embryophyta</taxon>
        <taxon>Tracheophyta</taxon>
        <taxon>Spermatophyta</taxon>
        <taxon>Magnoliopsida</taxon>
        <taxon>eudicotyledons</taxon>
        <taxon>Gunneridae</taxon>
        <taxon>Pentapetalae</taxon>
        <taxon>rosids</taxon>
        <taxon>fabids</taxon>
        <taxon>Cucurbitales</taxon>
        <taxon>Cucurbitaceae</taxon>
        <taxon>Benincaseae</taxon>
        <taxon>Cucumis</taxon>
    </lineage>
</organism>
<evidence type="ECO:0000256" key="4">
    <source>
        <dbReference type="ARBA" id="ARBA00022614"/>
    </source>
</evidence>
<feature type="chain" id="PRO_5001965407" evidence="12">
    <location>
        <begin position="32"/>
        <end position="685"/>
    </location>
</feature>
<dbReference type="PROSITE" id="PS51450">
    <property type="entry name" value="LRR"/>
    <property type="match status" value="1"/>
</dbReference>
<dbReference type="GO" id="GO:0016301">
    <property type="term" value="F:kinase activity"/>
    <property type="evidence" value="ECO:0007669"/>
    <property type="project" value="UniProtKB-KW"/>
</dbReference>
<dbReference type="OrthoDB" id="1060944at2759"/>
<keyword evidence="14" id="KW-0418">Kinase</keyword>
<keyword evidence="9" id="KW-0472">Membrane</keyword>
<dbReference type="OMA" id="NGPIPAF"/>
<dbReference type="PANTHER" id="PTHR48063">
    <property type="entry name" value="LRR RECEPTOR-LIKE KINASE"/>
    <property type="match status" value="1"/>
</dbReference>
<keyword evidence="3" id="KW-1003">Cell membrane</keyword>
<evidence type="ECO:0000256" key="12">
    <source>
        <dbReference type="SAM" id="SignalP"/>
    </source>
</evidence>
<dbReference type="PRINTS" id="PR00019">
    <property type="entry name" value="LEURICHRPT"/>
</dbReference>
<evidence type="ECO:0000256" key="6">
    <source>
        <dbReference type="ARBA" id="ARBA00022729"/>
    </source>
</evidence>
<keyword evidence="14" id="KW-0808">Transferase</keyword>
<evidence type="ECO:0000256" key="1">
    <source>
        <dbReference type="ARBA" id="ARBA00004251"/>
    </source>
</evidence>
<evidence type="ECO:0000256" key="9">
    <source>
        <dbReference type="ARBA" id="ARBA00023136"/>
    </source>
</evidence>
<dbReference type="Pfam" id="PF13855">
    <property type="entry name" value="LRR_8"/>
    <property type="match status" value="2"/>
</dbReference>
<evidence type="ECO:0000256" key="3">
    <source>
        <dbReference type="ARBA" id="ARBA00022475"/>
    </source>
</evidence>
<dbReference type="InterPro" id="IPR046956">
    <property type="entry name" value="RLP23-like"/>
</dbReference>
<evidence type="ECO:0000256" key="8">
    <source>
        <dbReference type="ARBA" id="ARBA00022989"/>
    </source>
</evidence>
<dbReference type="SUPFAM" id="SSF52058">
    <property type="entry name" value="L domain-like"/>
    <property type="match status" value="2"/>
</dbReference>
<gene>
    <name evidence="14" type="ORF">Csa_5G167740</name>
</gene>
<evidence type="ECO:0000313" key="14">
    <source>
        <dbReference type="EMBL" id="KGN50333.1"/>
    </source>
</evidence>
<proteinExistence type="inferred from homology"/>
<keyword evidence="15" id="KW-1185">Reference proteome</keyword>
<dbReference type="Proteomes" id="UP000029981">
    <property type="component" value="Chromosome 5"/>
</dbReference>
<evidence type="ECO:0000256" key="7">
    <source>
        <dbReference type="ARBA" id="ARBA00022737"/>
    </source>
</evidence>
<dbReference type="InterPro" id="IPR032675">
    <property type="entry name" value="LRR_dom_sf"/>
</dbReference>
<dbReference type="Gramene" id="KGN50333">
    <property type="protein sequence ID" value="KGN50333"/>
    <property type="gene ID" value="Csa_5G167740"/>
</dbReference>
<keyword evidence="10" id="KW-0675">Receptor</keyword>
<dbReference type="InterPro" id="IPR013210">
    <property type="entry name" value="LRR_N_plant-typ"/>
</dbReference>
<dbReference type="SMART" id="SM00369">
    <property type="entry name" value="LRR_TYP"/>
    <property type="match status" value="8"/>
</dbReference>
<evidence type="ECO:0000256" key="5">
    <source>
        <dbReference type="ARBA" id="ARBA00022692"/>
    </source>
</evidence>
<dbReference type="Pfam" id="PF08263">
    <property type="entry name" value="LRRNT_2"/>
    <property type="match status" value="1"/>
</dbReference>
<evidence type="ECO:0000313" key="15">
    <source>
        <dbReference type="Proteomes" id="UP000029981"/>
    </source>
</evidence>
<name>A0A0A0KL22_CUCSA</name>
<dbReference type="Pfam" id="PF00560">
    <property type="entry name" value="LRR_1"/>
    <property type="match status" value="7"/>
</dbReference>
<reference evidence="14 15" key="1">
    <citation type="journal article" date="2009" name="Nat. Genet.">
        <title>The genome of the cucumber, Cucumis sativus L.</title>
        <authorList>
            <person name="Huang S."/>
            <person name="Li R."/>
            <person name="Zhang Z."/>
            <person name="Li L."/>
            <person name="Gu X."/>
            <person name="Fan W."/>
            <person name="Lucas W.J."/>
            <person name="Wang X."/>
            <person name="Xie B."/>
            <person name="Ni P."/>
            <person name="Ren Y."/>
            <person name="Zhu H."/>
            <person name="Li J."/>
            <person name="Lin K."/>
            <person name="Jin W."/>
            <person name="Fei Z."/>
            <person name="Li G."/>
            <person name="Staub J."/>
            <person name="Kilian A."/>
            <person name="van der Vossen E.A."/>
            <person name="Wu Y."/>
            <person name="Guo J."/>
            <person name="He J."/>
            <person name="Jia Z."/>
            <person name="Ren Y."/>
            <person name="Tian G."/>
            <person name="Lu Y."/>
            <person name="Ruan J."/>
            <person name="Qian W."/>
            <person name="Wang M."/>
            <person name="Huang Q."/>
            <person name="Li B."/>
            <person name="Xuan Z."/>
            <person name="Cao J."/>
            <person name="Asan"/>
            <person name="Wu Z."/>
            <person name="Zhang J."/>
            <person name="Cai Q."/>
            <person name="Bai Y."/>
            <person name="Zhao B."/>
            <person name="Han Y."/>
            <person name="Li Y."/>
            <person name="Li X."/>
            <person name="Wang S."/>
            <person name="Shi Q."/>
            <person name="Liu S."/>
            <person name="Cho W.K."/>
            <person name="Kim J.Y."/>
            <person name="Xu Y."/>
            <person name="Heller-Uszynska K."/>
            <person name="Miao H."/>
            <person name="Cheng Z."/>
            <person name="Zhang S."/>
            <person name="Wu J."/>
            <person name="Yang Y."/>
            <person name="Kang H."/>
            <person name="Li M."/>
            <person name="Liang H."/>
            <person name="Ren X."/>
            <person name="Shi Z."/>
            <person name="Wen M."/>
            <person name="Jian M."/>
            <person name="Yang H."/>
            <person name="Zhang G."/>
            <person name="Yang Z."/>
            <person name="Chen R."/>
            <person name="Liu S."/>
            <person name="Li J."/>
            <person name="Ma L."/>
            <person name="Liu H."/>
            <person name="Zhou Y."/>
            <person name="Zhao J."/>
            <person name="Fang X."/>
            <person name="Li G."/>
            <person name="Fang L."/>
            <person name="Li Y."/>
            <person name="Liu D."/>
            <person name="Zheng H."/>
            <person name="Zhang Y."/>
            <person name="Qin N."/>
            <person name="Li Z."/>
            <person name="Yang G."/>
            <person name="Yang S."/>
            <person name="Bolund L."/>
            <person name="Kristiansen K."/>
            <person name="Zheng H."/>
            <person name="Li S."/>
            <person name="Zhang X."/>
            <person name="Yang H."/>
            <person name="Wang J."/>
            <person name="Sun R."/>
            <person name="Zhang B."/>
            <person name="Jiang S."/>
            <person name="Wang J."/>
            <person name="Du Y."/>
            <person name="Li S."/>
        </authorList>
    </citation>
    <scope>NUCLEOTIDE SEQUENCE [LARGE SCALE GENOMIC DNA]</scope>
    <source>
        <strain evidence="15">cv. 9930</strain>
    </source>
</reference>
<dbReference type="InterPro" id="IPR003591">
    <property type="entry name" value="Leu-rich_rpt_typical-subtyp"/>
</dbReference>
<evidence type="ECO:0000256" key="2">
    <source>
        <dbReference type="ARBA" id="ARBA00009592"/>
    </source>
</evidence>
<keyword evidence="8" id="KW-1133">Transmembrane helix</keyword>
<dbReference type="EMBL" id="CM002926">
    <property type="protein sequence ID" value="KGN50333.1"/>
    <property type="molecule type" value="Genomic_DNA"/>
</dbReference>
<feature type="signal peptide" evidence="12">
    <location>
        <begin position="1"/>
        <end position="31"/>
    </location>
</feature>
<keyword evidence="7" id="KW-0677">Repeat</keyword>
<reference evidence="14 15" key="4">
    <citation type="journal article" date="2011" name="BMC Genomics">
        <title>RNA-Seq improves annotation of protein-coding genes in the cucumber genome.</title>
        <authorList>
            <person name="Li Z."/>
            <person name="Zhang Z."/>
            <person name="Yan P."/>
            <person name="Huang S."/>
            <person name="Fei Z."/>
            <person name="Lin K."/>
        </authorList>
    </citation>
    <scope>NUCLEOTIDE SEQUENCE [LARGE SCALE GENOMIC DNA]</scope>
    <source>
        <strain evidence="15">cv. 9930</strain>
    </source>
</reference>
<reference evidence="14 15" key="2">
    <citation type="journal article" date="2009" name="PLoS ONE">
        <title>An integrated genetic and cytogenetic map of the cucumber genome.</title>
        <authorList>
            <person name="Ren Y."/>
            <person name="Zhang Z."/>
            <person name="Liu J."/>
            <person name="Staub J.E."/>
            <person name="Han Y."/>
            <person name="Cheng Z."/>
            <person name="Li X."/>
            <person name="Lu J."/>
            <person name="Miao H."/>
            <person name="Kang H."/>
            <person name="Xie B."/>
            <person name="Gu X."/>
            <person name="Wang X."/>
            <person name="Du Y."/>
            <person name="Jin W."/>
            <person name="Huang S."/>
        </authorList>
    </citation>
    <scope>NUCLEOTIDE SEQUENCE [LARGE SCALE GENOMIC DNA]</scope>
    <source>
        <strain evidence="15">cv. 9930</strain>
    </source>
</reference>
<dbReference type="Gene3D" id="3.80.10.10">
    <property type="entry name" value="Ribonuclease Inhibitor"/>
    <property type="match status" value="6"/>
</dbReference>
<dbReference type="AlphaFoldDB" id="A0A0A0KL22"/>
<evidence type="ECO:0000256" key="10">
    <source>
        <dbReference type="ARBA" id="ARBA00023170"/>
    </source>
</evidence>
<comment type="subcellular location">
    <subcellularLocation>
        <location evidence="1">Cell membrane</location>
        <topology evidence="1">Single-pass type I membrane protein</topology>
    </subcellularLocation>
</comment>
<keyword evidence="5" id="KW-0812">Transmembrane</keyword>
<evidence type="ECO:0000256" key="11">
    <source>
        <dbReference type="ARBA" id="ARBA00023180"/>
    </source>
</evidence>
<evidence type="ECO:0000259" key="13">
    <source>
        <dbReference type="Pfam" id="PF08263"/>
    </source>
</evidence>
<accession>A0A0A0KL22</accession>
<sequence length="685" mass="77913">MRKLVSNESSVVVLWMMMLLLLLQFCFSITAACIQKEREALLRFKNSFYEDPFHRLASWNGTDCCNWNGVGCNQTTGYVTIIDLRQDYNQVDSYESLSSNFIDSSLLELKYLNHLDLSGNYFNHTQIPNFLGSMLELTYLNLSRTSLIGKIPPHLGNLSKLEILDLDRDYYEFDATRWVPLNGDIEWISHLSSLHTLHLSGMNFSNAINLMQVISSLPSLSSLRLRSCSLQNNDFSLGSWLNYSSFISRVQLLDLHDNQLSGQIPTIFQNMTSLKYLDLSLNNFTAIFEGGISTFIENNCGLKVLDLSLNFYFGTDDVFESSYENETMGCDLQVLNLRYTSLKTKIPNWLEKLKNLQTIDLQSSQIYGLIPTSLGNLSNLKYLDLSINNLTGTIPASFERLLNLEVLDVSENSLKGVLTEASFANLYRLHTLNLGYNENLSLEIKANWNPPFQLLFFDASRICCFGSEFPQWLQTQKALVGLSLSNTNLSISSIPTWFTPQNLITLNLSNNQIMGPLPTNIGDQMPKLQRLRLNDNLIDGSLPRSICRWKNLNVLNLSNNRLSGMIEGCFLNPNLYLLDLSSNNFSGIFPYSHENLSYIEQVYLRNNNFEGSMPIVLKNAKSLEILDLTGNKFSGTIPTWVGENLESLQFLILRDNLFNINCKFWILHTTNWKEVSPQILATSTE</sequence>
<dbReference type="STRING" id="3659.A0A0A0KL22"/>
<dbReference type="PANTHER" id="PTHR48063:SF112">
    <property type="entry name" value="RECEPTOR LIKE PROTEIN 30-LIKE"/>
    <property type="match status" value="1"/>
</dbReference>
<reference evidence="14 15" key="3">
    <citation type="journal article" date="2010" name="BMC Genomics">
        <title>Transcriptome sequencing and comparative analysis of cucumber flowers with different sex types.</title>
        <authorList>
            <person name="Guo S."/>
            <person name="Zheng Y."/>
            <person name="Joung J.G."/>
            <person name="Liu S."/>
            <person name="Zhang Z."/>
            <person name="Crasta O.R."/>
            <person name="Sobral B.W."/>
            <person name="Xu Y."/>
            <person name="Huang S."/>
            <person name="Fei Z."/>
        </authorList>
    </citation>
    <scope>NUCLEOTIDE SEQUENCE [LARGE SCALE GENOMIC DNA]</scope>
    <source>
        <strain evidence="15">cv. 9930</strain>
    </source>
</reference>
<protein>
    <submittedName>
        <fullName evidence="14">Serine/threonine-protein kinase bri1</fullName>
    </submittedName>
</protein>